<evidence type="ECO:0008006" key="3">
    <source>
        <dbReference type="Google" id="ProtNLM"/>
    </source>
</evidence>
<keyword evidence="2" id="KW-1185">Reference proteome</keyword>
<dbReference type="Pfam" id="PF09719">
    <property type="entry name" value="C_GCAxxG_C_C"/>
    <property type="match status" value="1"/>
</dbReference>
<reference evidence="1" key="1">
    <citation type="journal article" date="2015" name="PeerJ">
        <title>First genomic representation of candidate bacterial phylum KSB3 points to enhanced environmental sensing as a trigger of wastewater bulking.</title>
        <authorList>
            <person name="Sekiguchi Y."/>
            <person name="Ohashi A."/>
            <person name="Parks D.H."/>
            <person name="Yamauchi T."/>
            <person name="Tyson G.W."/>
            <person name="Hugenholtz P."/>
        </authorList>
    </citation>
    <scope>NUCLEOTIDE SEQUENCE [LARGE SCALE GENOMIC DNA]</scope>
</reference>
<accession>A0A081C0D6</accession>
<gene>
    <name evidence="1" type="ORF">U27_05014</name>
</gene>
<name>A0A081C0D6_VECG1</name>
<dbReference type="EMBL" id="DF820466">
    <property type="protein sequence ID" value="GAK58041.1"/>
    <property type="molecule type" value="Genomic_DNA"/>
</dbReference>
<evidence type="ECO:0000313" key="2">
    <source>
        <dbReference type="Proteomes" id="UP000030661"/>
    </source>
</evidence>
<protein>
    <recommendedName>
        <fullName evidence="3">C_GCAxxG_C_C family protein</fullName>
    </recommendedName>
</protein>
<dbReference type="HOGENOM" id="CLU_1632458_0_0_0"/>
<dbReference type="eggNOG" id="ENOG5032IUB">
    <property type="taxonomic scope" value="Bacteria"/>
</dbReference>
<sequence>MELQDFVQQRVKEYYWEDDVNCATTTLKILSERFGIELSSQVIDSALGMHGAGKYGAQCGLVEGMLMFLGILGRAQNIPDDRIVEACRCFARQFEQQFSSLLCRDLRPEGFHSDNPPHLCETLTCDAVCFNIEFVQQVFCQT</sequence>
<dbReference type="InterPro" id="IPR010181">
    <property type="entry name" value="CGCAxxGCC_motif"/>
</dbReference>
<dbReference type="Proteomes" id="UP000030661">
    <property type="component" value="Unassembled WGS sequence"/>
</dbReference>
<evidence type="ECO:0000313" key="1">
    <source>
        <dbReference type="EMBL" id="GAK58041.1"/>
    </source>
</evidence>
<proteinExistence type="predicted"/>
<organism evidence="1">
    <name type="scientific">Vecturithrix granuli</name>
    <dbReference type="NCBI Taxonomy" id="1499967"/>
    <lineage>
        <taxon>Bacteria</taxon>
        <taxon>Candidatus Moduliflexota</taxon>
        <taxon>Candidatus Vecturitrichia</taxon>
        <taxon>Candidatus Vecturitrichales</taxon>
        <taxon>Candidatus Vecturitrichaceae</taxon>
        <taxon>Candidatus Vecturithrix</taxon>
    </lineage>
</organism>
<dbReference type="AlphaFoldDB" id="A0A081C0D6"/>
<dbReference type="STRING" id="1499967.U27_05014"/>